<dbReference type="GO" id="GO:0004177">
    <property type="term" value="F:aminopeptidase activity"/>
    <property type="evidence" value="ECO:0007669"/>
    <property type="project" value="UniProtKB-UniRule"/>
</dbReference>
<keyword evidence="9 11" id="KW-0378">Hydrolase</keyword>
<dbReference type="OrthoDB" id="9796770at2"/>
<evidence type="ECO:0000256" key="1">
    <source>
        <dbReference type="ARBA" id="ARBA00001585"/>
    </source>
</evidence>
<dbReference type="PIRSF" id="PIRSF006431">
    <property type="entry name" value="Pept_S33"/>
    <property type="match status" value="1"/>
</dbReference>
<comment type="subcellular location">
    <subcellularLocation>
        <location evidence="2 11">Cytoplasm</location>
    </subcellularLocation>
</comment>
<sequence length="332" mass="37183">MSKTSRGIIYPVTKPFASGHFKTADAQHEIAFYRYGNPDAPALLHLHGGPGAASADYHASFYDPERWHIITFDQRGCGDSRPSASLTNNDTDHQLADIEQLRQLLNIDNWVVSGGSWGSTLALAYACDFAKRVNGLLLRGVFLGRGCDIDWMYAADNAAARSFPQAYEQLTHALTEHSEVKLDGSARQLISEFYHALKNPRHPKRLLLAQAWCYYELRLSAIHARNDLHDYVTNHPNTLNMALIELHYFHHQLFLQKKPLLQRLKALKDKPVYIVHGQQDIVCAPDQAWRVAQQLANAELHWVAGAGHASSEPAIAKCLVDLGNRLADHSHS</sequence>
<evidence type="ECO:0000256" key="7">
    <source>
        <dbReference type="ARBA" id="ARBA00022490"/>
    </source>
</evidence>
<keyword evidence="6 11" id="KW-0031">Aminopeptidase</keyword>
<dbReference type="Gene3D" id="3.40.50.1820">
    <property type="entry name" value="alpha/beta hydrolase"/>
    <property type="match status" value="1"/>
</dbReference>
<dbReference type="PANTHER" id="PTHR43722:SF1">
    <property type="entry name" value="PROLINE IMINOPEPTIDASE"/>
    <property type="match status" value="1"/>
</dbReference>
<dbReference type="GO" id="GO:0006508">
    <property type="term" value="P:proteolysis"/>
    <property type="evidence" value="ECO:0007669"/>
    <property type="project" value="UniProtKB-KW"/>
</dbReference>
<feature type="active site" description="Nucleophile" evidence="12">
    <location>
        <position position="116"/>
    </location>
</feature>
<keyword evidence="8 11" id="KW-0645">Protease</keyword>
<dbReference type="EMBL" id="PIQH01000007">
    <property type="protein sequence ID" value="RUO79935.1"/>
    <property type="molecule type" value="Genomic_DNA"/>
</dbReference>
<evidence type="ECO:0000313" key="15">
    <source>
        <dbReference type="EMBL" id="RUO79935.1"/>
    </source>
</evidence>
<evidence type="ECO:0000256" key="9">
    <source>
        <dbReference type="ARBA" id="ARBA00022801"/>
    </source>
</evidence>
<dbReference type="AlphaFoldDB" id="A0A432ZPT0"/>
<evidence type="ECO:0000256" key="12">
    <source>
        <dbReference type="PIRSR" id="PIRSR006431-1"/>
    </source>
</evidence>
<reference evidence="15 16" key="1">
    <citation type="journal article" date="2011" name="Front. Microbiol.">
        <title>Genomic signatures of strain selection and enhancement in Bacillus atrophaeus var. globigii, a historical biowarfare simulant.</title>
        <authorList>
            <person name="Gibbons H.S."/>
            <person name="Broomall S.M."/>
            <person name="McNew L.A."/>
            <person name="Daligault H."/>
            <person name="Chapman C."/>
            <person name="Bruce D."/>
            <person name="Karavis M."/>
            <person name="Krepps M."/>
            <person name="McGregor P.A."/>
            <person name="Hong C."/>
            <person name="Park K.H."/>
            <person name="Akmal A."/>
            <person name="Feldman A."/>
            <person name="Lin J.S."/>
            <person name="Chang W.E."/>
            <person name="Higgs B.W."/>
            <person name="Demirev P."/>
            <person name="Lindquist J."/>
            <person name="Liem A."/>
            <person name="Fochler E."/>
            <person name="Read T.D."/>
            <person name="Tapia R."/>
            <person name="Johnson S."/>
            <person name="Bishop-Lilly K.A."/>
            <person name="Detter C."/>
            <person name="Han C."/>
            <person name="Sozhamannan S."/>
            <person name="Rosenzweig C.N."/>
            <person name="Skowronski E.W."/>
        </authorList>
    </citation>
    <scope>NUCLEOTIDE SEQUENCE [LARGE SCALE GENOMIC DNA]</scope>
    <source>
        <strain evidence="15 16">CC-PW-9</strain>
    </source>
</reference>
<dbReference type="InterPro" id="IPR029058">
    <property type="entry name" value="AB_hydrolase_fold"/>
</dbReference>
<keyword evidence="7 11" id="KW-0963">Cytoplasm</keyword>
<evidence type="ECO:0000256" key="8">
    <source>
        <dbReference type="ARBA" id="ARBA00022670"/>
    </source>
</evidence>
<protein>
    <recommendedName>
        <fullName evidence="5 11">Proline iminopeptidase</fullName>
        <shortName evidence="11">PIP</shortName>
        <ecNumber evidence="4 11">3.4.11.5</ecNumber>
    </recommendedName>
    <alternativeName>
        <fullName evidence="10 11">Prolyl aminopeptidase</fullName>
    </alternativeName>
</protein>
<feature type="active site" evidence="12">
    <location>
        <position position="280"/>
    </location>
</feature>
<dbReference type="InterPro" id="IPR000073">
    <property type="entry name" value="AB_hydrolase_1"/>
</dbReference>
<dbReference type="GO" id="GO:0005737">
    <property type="term" value="C:cytoplasm"/>
    <property type="evidence" value="ECO:0007669"/>
    <property type="project" value="UniProtKB-SubCell"/>
</dbReference>
<dbReference type="Pfam" id="PF00561">
    <property type="entry name" value="Abhydrolase_1"/>
    <property type="match status" value="1"/>
</dbReference>
<evidence type="ECO:0000256" key="13">
    <source>
        <dbReference type="RuleBase" id="RU003421"/>
    </source>
</evidence>
<dbReference type="NCBIfam" id="TIGR01249">
    <property type="entry name" value="pro_imino_pep_1"/>
    <property type="match status" value="1"/>
</dbReference>
<organism evidence="15 16">
    <name type="scientific">Idiomarina tyrosinivorans</name>
    <dbReference type="NCBI Taxonomy" id="1445662"/>
    <lineage>
        <taxon>Bacteria</taxon>
        <taxon>Pseudomonadati</taxon>
        <taxon>Pseudomonadota</taxon>
        <taxon>Gammaproteobacteria</taxon>
        <taxon>Alteromonadales</taxon>
        <taxon>Idiomarinaceae</taxon>
        <taxon>Idiomarina</taxon>
    </lineage>
</organism>
<evidence type="ECO:0000256" key="4">
    <source>
        <dbReference type="ARBA" id="ARBA00012568"/>
    </source>
</evidence>
<evidence type="ECO:0000256" key="10">
    <source>
        <dbReference type="ARBA" id="ARBA00029605"/>
    </source>
</evidence>
<feature type="domain" description="AB hydrolase-1" evidence="14">
    <location>
        <begin position="41"/>
        <end position="310"/>
    </location>
</feature>
<dbReference type="PANTHER" id="PTHR43722">
    <property type="entry name" value="PROLINE IMINOPEPTIDASE"/>
    <property type="match status" value="1"/>
</dbReference>
<gene>
    <name evidence="15" type="primary">pip</name>
    <name evidence="15" type="ORF">CWI84_08215</name>
</gene>
<dbReference type="EC" id="3.4.11.5" evidence="4 11"/>
<feature type="active site" description="Proton donor" evidence="12">
    <location>
        <position position="308"/>
    </location>
</feature>
<dbReference type="RefSeq" id="WP_126842111.1">
    <property type="nucleotide sequence ID" value="NZ_PIQH01000007.1"/>
</dbReference>
<dbReference type="PRINTS" id="PR00793">
    <property type="entry name" value="PROAMNOPTASE"/>
</dbReference>
<dbReference type="InterPro" id="IPR005944">
    <property type="entry name" value="Pro_iminopeptidase"/>
</dbReference>
<evidence type="ECO:0000259" key="14">
    <source>
        <dbReference type="Pfam" id="PF00561"/>
    </source>
</evidence>
<proteinExistence type="inferred from homology"/>
<evidence type="ECO:0000256" key="2">
    <source>
        <dbReference type="ARBA" id="ARBA00004496"/>
    </source>
</evidence>
<comment type="caution">
    <text evidence="15">The sequence shown here is derived from an EMBL/GenBank/DDBJ whole genome shotgun (WGS) entry which is preliminary data.</text>
</comment>
<name>A0A432ZPT0_9GAMM</name>
<dbReference type="SUPFAM" id="SSF53474">
    <property type="entry name" value="alpha/beta-Hydrolases"/>
    <property type="match status" value="1"/>
</dbReference>
<evidence type="ECO:0000256" key="5">
    <source>
        <dbReference type="ARBA" id="ARBA00021843"/>
    </source>
</evidence>
<comment type="catalytic activity">
    <reaction evidence="1 11 13">
        <text>Release of N-terminal proline from a peptide.</text>
        <dbReference type="EC" id="3.4.11.5"/>
    </reaction>
</comment>
<evidence type="ECO:0000256" key="11">
    <source>
        <dbReference type="PIRNR" id="PIRNR006431"/>
    </source>
</evidence>
<evidence type="ECO:0000313" key="16">
    <source>
        <dbReference type="Proteomes" id="UP000287996"/>
    </source>
</evidence>
<dbReference type="Proteomes" id="UP000287996">
    <property type="component" value="Unassembled WGS sequence"/>
</dbReference>
<comment type="similarity">
    <text evidence="3 11 13">Belongs to the peptidase S33 family.</text>
</comment>
<evidence type="ECO:0000256" key="6">
    <source>
        <dbReference type="ARBA" id="ARBA00022438"/>
    </source>
</evidence>
<keyword evidence="16" id="KW-1185">Reference proteome</keyword>
<dbReference type="InterPro" id="IPR002410">
    <property type="entry name" value="Peptidase_S33"/>
</dbReference>
<accession>A0A432ZPT0</accession>
<evidence type="ECO:0000256" key="3">
    <source>
        <dbReference type="ARBA" id="ARBA00010088"/>
    </source>
</evidence>